<proteinExistence type="predicted"/>
<organism evidence="1 2">
    <name type="scientific">Exophiala aquamarina CBS 119918</name>
    <dbReference type="NCBI Taxonomy" id="1182545"/>
    <lineage>
        <taxon>Eukaryota</taxon>
        <taxon>Fungi</taxon>
        <taxon>Dikarya</taxon>
        <taxon>Ascomycota</taxon>
        <taxon>Pezizomycotina</taxon>
        <taxon>Eurotiomycetes</taxon>
        <taxon>Chaetothyriomycetidae</taxon>
        <taxon>Chaetothyriales</taxon>
        <taxon>Herpotrichiellaceae</taxon>
        <taxon>Exophiala</taxon>
    </lineage>
</organism>
<dbReference type="AlphaFoldDB" id="A0A072PSB8"/>
<evidence type="ECO:0008006" key="3">
    <source>
        <dbReference type="Google" id="ProtNLM"/>
    </source>
</evidence>
<dbReference type="Gene3D" id="3.30.470.20">
    <property type="entry name" value="ATP-grasp fold, B domain"/>
    <property type="match status" value="1"/>
</dbReference>
<accession>A0A072PSB8</accession>
<dbReference type="RefSeq" id="XP_013265247.1">
    <property type="nucleotide sequence ID" value="XM_013409793.1"/>
</dbReference>
<dbReference type="EMBL" id="AMGV01000001">
    <property type="protein sequence ID" value="KEF62657.1"/>
    <property type="molecule type" value="Genomic_DNA"/>
</dbReference>
<dbReference type="HOGENOM" id="CLU_1677885_0_0_1"/>
<dbReference type="OrthoDB" id="422362at2759"/>
<evidence type="ECO:0000313" key="2">
    <source>
        <dbReference type="Proteomes" id="UP000027920"/>
    </source>
</evidence>
<dbReference type="GeneID" id="25275581"/>
<reference evidence="1 2" key="1">
    <citation type="submission" date="2013-03" db="EMBL/GenBank/DDBJ databases">
        <title>The Genome Sequence of Exophiala aquamarina CBS 119918.</title>
        <authorList>
            <consortium name="The Broad Institute Genomics Platform"/>
            <person name="Cuomo C."/>
            <person name="de Hoog S."/>
            <person name="Gorbushina A."/>
            <person name="Walker B."/>
            <person name="Young S.K."/>
            <person name="Zeng Q."/>
            <person name="Gargeya S."/>
            <person name="Fitzgerald M."/>
            <person name="Haas B."/>
            <person name="Abouelleil A."/>
            <person name="Allen A.W."/>
            <person name="Alvarado L."/>
            <person name="Arachchi H.M."/>
            <person name="Berlin A.M."/>
            <person name="Chapman S.B."/>
            <person name="Gainer-Dewar J."/>
            <person name="Goldberg J."/>
            <person name="Griggs A."/>
            <person name="Gujja S."/>
            <person name="Hansen M."/>
            <person name="Howarth C."/>
            <person name="Imamovic A."/>
            <person name="Ireland A."/>
            <person name="Larimer J."/>
            <person name="McCowan C."/>
            <person name="Murphy C."/>
            <person name="Pearson M."/>
            <person name="Poon T.W."/>
            <person name="Priest M."/>
            <person name="Roberts A."/>
            <person name="Saif S."/>
            <person name="Shea T."/>
            <person name="Sisk P."/>
            <person name="Sykes S."/>
            <person name="Wortman J."/>
            <person name="Nusbaum C."/>
            <person name="Birren B."/>
        </authorList>
    </citation>
    <scope>NUCLEOTIDE SEQUENCE [LARGE SCALE GENOMIC DNA]</scope>
    <source>
        <strain evidence="1 2">CBS 119918</strain>
    </source>
</reference>
<comment type="caution">
    <text evidence="1">The sequence shown here is derived from an EMBL/GenBank/DDBJ whole genome shotgun (WGS) entry which is preliminary data.</text>
</comment>
<name>A0A072PSB8_9EURO</name>
<evidence type="ECO:0000313" key="1">
    <source>
        <dbReference type="EMBL" id="KEF62657.1"/>
    </source>
</evidence>
<dbReference type="STRING" id="1182545.A0A072PSB8"/>
<sequence length="157" mass="17760">MPIVVRFNHEDRITPYNGVVAVTANSRLLSSEEISKEPNYAWISEQCEGIARLLQVTAPIRVDVRRFKDSSGSRFAAFDINMKPNMTGPGRPDRQNQASLTAMAATGLGWDYPILLTKILDSAKTLKEQRDKRVVRWTNRASIVFCWNQARHKAEQG</sequence>
<gene>
    <name evidence="1" type="ORF">A1O9_00630</name>
</gene>
<dbReference type="Proteomes" id="UP000027920">
    <property type="component" value="Unassembled WGS sequence"/>
</dbReference>
<dbReference type="VEuPathDB" id="FungiDB:A1O9_00630"/>
<protein>
    <recommendedName>
        <fullName evidence="3">ATP-grasp domain-containing protein</fullName>
    </recommendedName>
</protein>
<keyword evidence="2" id="KW-1185">Reference proteome</keyword>